<name>A0A0F9C3I9_9ZZZZ</name>
<sequence length="137" mass="14670">MRNKTRIPWNDYFLDIARIVSKRATCLRASVGAILVKDHRIIATGYNGSLPGAPHCLDEGCIIVKTNGTDHCVRTVHAEVNAVTQAARHGIATEGATLYEWDSGGRERACDDCDKAIQSAGIIATVVGGPNGTRHST</sequence>
<dbReference type="Gene3D" id="3.40.140.10">
    <property type="entry name" value="Cytidine Deaminase, domain 2"/>
    <property type="match status" value="1"/>
</dbReference>
<evidence type="ECO:0000259" key="3">
    <source>
        <dbReference type="PROSITE" id="PS51747"/>
    </source>
</evidence>
<dbReference type="GO" id="GO:0006220">
    <property type="term" value="P:pyrimidine nucleotide metabolic process"/>
    <property type="evidence" value="ECO:0007669"/>
    <property type="project" value="InterPro"/>
</dbReference>
<dbReference type="PROSITE" id="PS51747">
    <property type="entry name" value="CYT_DCMP_DEAMINASES_2"/>
    <property type="match status" value="1"/>
</dbReference>
<protein>
    <recommendedName>
        <fullName evidence="3">CMP/dCMP-type deaminase domain-containing protein</fullName>
    </recommendedName>
</protein>
<dbReference type="InterPro" id="IPR016473">
    <property type="entry name" value="dCMP_deaminase"/>
</dbReference>
<dbReference type="PIRSF" id="PIRSF006019">
    <property type="entry name" value="dCMP_deaminase"/>
    <property type="match status" value="1"/>
</dbReference>
<dbReference type="InterPro" id="IPR015517">
    <property type="entry name" value="dCMP_deaminase-rel"/>
</dbReference>
<dbReference type="EMBL" id="LAZR01046223">
    <property type="protein sequence ID" value="KKK97039.1"/>
    <property type="molecule type" value="Genomic_DNA"/>
</dbReference>
<dbReference type="AlphaFoldDB" id="A0A0F9C3I9"/>
<comment type="cofactor">
    <cofactor evidence="1">
        <name>Zn(2+)</name>
        <dbReference type="ChEBI" id="CHEBI:29105"/>
    </cofactor>
</comment>
<evidence type="ECO:0000256" key="2">
    <source>
        <dbReference type="ARBA" id="ARBA00022801"/>
    </source>
</evidence>
<dbReference type="InterPro" id="IPR002125">
    <property type="entry name" value="CMP_dCMP_dom"/>
</dbReference>
<dbReference type="InterPro" id="IPR035105">
    <property type="entry name" value="Deoxycytidylate_deaminase_dom"/>
</dbReference>
<dbReference type="GO" id="GO:0004132">
    <property type="term" value="F:dCMP deaminase activity"/>
    <property type="evidence" value="ECO:0007669"/>
    <property type="project" value="InterPro"/>
</dbReference>
<gene>
    <name evidence="4" type="ORF">LCGC14_2656750</name>
</gene>
<feature type="domain" description="CMP/dCMP-type deaminase" evidence="3">
    <location>
        <begin position="8"/>
        <end position="137"/>
    </location>
</feature>
<evidence type="ECO:0000256" key="1">
    <source>
        <dbReference type="ARBA" id="ARBA00001947"/>
    </source>
</evidence>
<dbReference type="PANTHER" id="PTHR11086:SF18">
    <property type="entry name" value="DEOXYCYTIDYLATE DEAMINASE"/>
    <property type="match status" value="1"/>
</dbReference>
<comment type="caution">
    <text evidence="4">The sequence shown here is derived from an EMBL/GenBank/DDBJ whole genome shotgun (WGS) entry which is preliminary data.</text>
</comment>
<dbReference type="PANTHER" id="PTHR11086">
    <property type="entry name" value="DEOXYCYTIDYLATE DEAMINASE-RELATED"/>
    <property type="match status" value="1"/>
</dbReference>
<dbReference type="GO" id="GO:0008270">
    <property type="term" value="F:zinc ion binding"/>
    <property type="evidence" value="ECO:0007669"/>
    <property type="project" value="InterPro"/>
</dbReference>
<dbReference type="GO" id="GO:0005737">
    <property type="term" value="C:cytoplasm"/>
    <property type="evidence" value="ECO:0007669"/>
    <property type="project" value="TreeGrafter"/>
</dbReference>
<dbReference type="SUPFAM" id="SSF53927">
    <property type="entry name" value="Cytidine deaminase-like"/>
    <property type="match status" value="1"/>
</dbReference>
<proteinExistence type="predicted"/>
<dbReference type="Pfam" id="PF00383">
    <property type="entry name" value="dCMP_cyt_deam_1"/>
    <property type="match status" value="1"/>
</dbReference>
<accession>A0A0F9C3I9</accession>
<keyword evidence="2" id="KW-0378">Hydrolase</keyword>
<dbReference type="CDD" id="cd01286">
    <property type="entry name" value="deoxycytidylate_deaminase"/>
    <property type="match status" value="1"/>
</dbReference>
<evidence type="ECO:0000313" key="4">
    <source>
        <dbReference type="EMBL" id="KKK97039.1"/>
    </source>
</evidence>
<dbReference type="InterPro" id="IPR016193">
    <property type="entry name" value="Cytidine_deaminase-like"/>
</dbReference>
<organism evidence="4">
    <name type="scientific">marine sediment metagenome</name>
    <dbReference type="NCBI Taxonomy" id="412755"/>
    <lineage>
        <taxon>unclassified sequences</taxon>
        <taxon>metagenomes</taxon>
        <taxon>ecological metagenomes</taxon>
    </lineage>
</organism>
<reference evidence="4" key="1">
    <citation type="journal article" date="2015" name="Nature">
        <title>Complex archaea that bridge the gap between prokaryotes and eukaryotes.</title>
        <authorList>
            <person name="Spang A."/>
            <person name="Saw J.H."/>
            <person name="Jorgensen S.L."/>
            <person name="Zaremba-Niedzwiedzka K."/>
            <person name="Martijn J."/>
            <person name="Lind A.E."/>
            <person name="van Eijk R."/>
            <person name="Schleper C."/>
            <person name="Guy L."/>
            <person name="Ettema T.J."/>
        </authorList>
    </citation>
    <scope>NUCLEOTIDE SEQUENCE</scope>
</reference>